<keyword evidence="1" id="KW-0812">Transmembrane</keyword>
<accession>W1YTB2</accession>
<evidence type="ECO:0000256" key="1">
    <source>
        <dbReference type="SAM" id="Phobius"/>
    </source>
</evidence>
<sequence length="36" mass="3828">KVGGAVIMAYLVAGANSLWAFVEFIMILVSKDGSLR</sequence>
<proteinExistence type="predicted"/>
<keyword evidence="1" id="KW-1133">Transmembrane helix</keyword>
<reference evidence="2" key="1">
    <citation type="submission" date="2013-12" db="EMBL/GenBank/DDBJ databases">
        <title>A Varibaculum cambriense genome reconstructed from a premature infant gut community with otherwise low bacterial novelty that shifts toward anaerobic metabolism during the third week of life.</title>
        <authorList>
            <person name="Brown C.T."/>
            <person name="Sharon I."/>
            <person name="Thomas B.C."/>
            <person name="Castelle C.J."/>
            <person name="Morowitz M.J."/>
            <person name="Banfield J.F."/>
        </authorList>
    </citation>
    <scope>NUCLEOTIDE SEQUENCE</scope>
</reference>
<organism evidence="2">
    <name type="scientific">human gut metagenome</name>
    <dbReference type="NCBI Taxonomy" id="408170"/>
    <lineage>
        <taxon>unclassified sequences</taxon>
        <taxon>metagenomes</taxon>
        <taxon>organismal metagenomes</taxon>
    </lineage>
</organism>
<keyword evidence="1" id="KW-0472">Membrane</keyword>
<name>W1YTB2_9ZZZZ</name>
<evidence type="ECO:0000313" key="2">
    <source>
        <dbReference type="EMBL" id="ETJ44990.1"/>
    </source>
</evidence>
<feature type="transmembrane region" description="Helical" evidence="1">
    <location>
        <begin position="6"/>
        <end position="29"/>
    </location>
</feature>
<protein>
    <submittedName>
        <fullName evidence="2">Putative membrane protein</fullName>
    </submittedName>
</protein>
<dbReference type="EMBL" id="AZMM01001005">
    <property type="protein sequence ID" value="ETJ44990.1"/>
    <property type="molecule type" value="Genomic_DNA"/>
</dbReference>
<gene>
    <name evidence="2" type="ORF">Q604_UNBC01005G0001</name>
</gene>
<comment type="caution">
    <text evidence="2">The sequence shown here is derived from an EMBL/GenBank/DDBJ whole genome shotgun (WGS) entry which is preliminary data.</text>
</comment>
<dbReference type="AlphaFoldDB" id="W1YTB2"/>
<feature type="non-terminal residue" evidence="2">
    <location>
        <position position="1"/>
    </location>
</feature>